<dbReference type="InterPro" id="IPR000157">
    <property type="entry name" value="TIR_dom"/>
</dbReference>
<sequence>MLVNCHHFQHSGSQDIHTSSSLDSGDRLVSEFPVRLPPVLQAELLHHHHSPRFKYDVFLSFHGNDTRDNFTNHLYSELIGNVIKAYRDEEGIEQGTFVAPELMKAIKESKFAIVVLSENYALLRMQNGTFALAFAKHEEDSRVKSEKIQTWKDALKCVIHIAGFVVEDSTSESTVVQHISGDIKRELYASFVGGAFLEAKLGEVFGVLHDTVKNVGSKVLTFKSFFKNFESNLDLLAPVVEEWKPTQEEMKLPILKIGRLSCSVPRPPDFTVGLDVPLKVLKTQLLKEKQQQLLLTARGVCGKTAFVKMLGHDKEIIGKLKDNFFGPVSKILNLMVIVQRLFHHICGQEPEFLSDEDAIYQLQELLTKIGSTPILLILDDVWSGSEFGLEKFKFDMPKYNILIVRRCGRFPLALEVSGKSLKEKPVEVWRSRARKWSNGHSILKSSPDLLQCLHKSLEFSDDEDILKECFMDLASFPEGHEGHGYFSYPN</sequence>
<keyword evidence="4" id="KW-1185">Reference proteome</keyword>
<evidence type="ECO:0000259" key="2">
    <source>
        <dbReference type="PROSITE" id="PS50104"/>
    </source>
</evidence>
<evidence type="ECO:0000313" key="4">
    <source>
        <dbReference type="Proteomes" id="UP000594261"/>
    </source>
</evidence>
<dbReference type="Pfam" id="PF01582">
    <property type="entry name" value="TIR"/>
    <property type="match status" value="1"/>
</dbReference>
<keyword evidence="1" id="KW-0520">NAD</keyword>
<evidence type="ECO:0000256" key="1">
    <source>
        <dbReference type="ARBA" id="ARBA00023027"/>
    </source>
</evidence>
<reference evidence="3 4" key="1">
    <citation type="journal article" date="2016" name="G3 (Bethesda)">
        <title>First Draft Assembly and Annotation of the Genome of a California Endemic Oak Quercus lobata Nee (Fagaceae).</title>
        <authorList>
            <person name="Sork V.L."/>
            <person name="Fitz-Gibbon S.T."/>
            <person name="Puiu D."/>
            <person name="Crepeau M."/>
            <person name="Gugger P.F."/>
            <person name="Sherman R."/>
            <person name="Stevens K."/>
            <person name="Langley C.H."/>
            <person name="Pellegrini M."/>
            <person name="Salzberg S.L."/>
        </authorList>
    </citation>
    <scope>NUCLEOTIDE SEQUENCE [LARGE SCALE GENOMIC DNA]</scope>
    <source>
        <strain evidence="3 4">cv. SW786</strain>
    </source>
</reference>
<dbReference type="InParanoid" id="A0A7N2MGQ6"/>
<proteinExistence type="predicted"/>
<name>A0A7N2MGQ6_QUELO</name>
<dbReference type="InterPro" id="IPR035897">
    <property type="entry name" value="Toll_tir_struct_dom_sf"/>
</dbReference>
<dbReference type="AlphaFoldDB" id="A0A7N2MGQ6"/>
<dbReference type="Gene3D" id="3.40.50.300">
    <property type="entry name" value="P-loop containing nucleotide triphosphate hydrolases"/>
    <property type="match status" value="1"/>
</dbReference>
<accession>A0A7N2MGQ6</accession>
<dbReference type="PANTHER" id="PTHR32009:SF115">
    <property type="entry name" value="RPP1-LIKE DISEASE RESISTANCE PROTEIN-RELATED"/>
    <property type="match status" value="1"/>
</dbReference>
<evidence type="ECO:0000313" key="3">
    <source>
        <dbReference type="EnsemblPlants" id="QL09p004591:mrna"/>
    </source>
</evidence>
<organism evidence="3 4">
    <name type="scientific">Quercus lobata</name>
    <name type="common">Valley oak</name>
    <dbReference type="NCBI Taxonomy" id="97700"/>
    <lineage>
        <taxon>Eukaryota</taxon>
        <taxon>Viridiplantae</taxon>
        <taxon>Streptophyta</taxon>
        <taxon>Embryophyta</taxon>
        <taxon>Tracheophyta</taxon>
        <taxon>Spermatophyta</taxon>
        <taxon>Magnoliopsida</taxon>
        <taxon>eudicotyledons</taxon>
        <taxon>Gunneridae</taxon>
        <taxon>Pentapetalae</taxon>
        <taxon>rosids</taxon>
        <taxon>fabids</taxon>
        <taxon>Fagales</taxon>
        <taxon>Fagaceae</taxon>
        <taxon>Quercus</taxon>
    </lineage>
</organism>
<dbReference type="PROSITE" id="PS50104">
    <property type="entry name" value="TIR"/>
    <property type="match status" value="1"/>
</dbReference>
<dbReference type="Proteomes" id="UP000594261">
    <property type="component" value="Chromosome 9"/>
</dbReference>
<dbReference type="Gene3D" id="3.40.50.10140">
    <property type="entry name" value="Toll/interleukin-1 receptor homology (TIR) domain"/>
    <property type="match status" value="2"/>
</dbReference>
<dbReference type="SUPFAM" id="SSF52540">
    <property type="entry name" value="P-loop containing nucleoside triphosphate hydrolases"/>
    <property type="match status" value="1"/>
</dbReference>
<dbReference type="EMBL" id="LRBV02000009">
    <property type="status" value="NOT_ANNOTATED_CDS"/>
    <property type="molecule type" value="Genomic_DNA"/>
</dbReference>
<dbReference type="GO" id="GO:0007165">
    <property type="term" value="P:signal transduction"/>
    <property type="evidence" value="ECO:0007669"/>
    <property type="project" value="InterPro"/>
</dbReference>
<dbReference type="Gramene" id="QL09p004591:mrna">
    <property type="protein sequence ID" value="QL09p004591:mrna"/>
    <property type="gene ID" value="QL09p004591"/>
</dbReference>
<reference evidence="3" key="2">
    <citation type="submission" date="2021-01" db="UniProtKB">
        <authorList>
            <consortium name="EnsemblPlants"/>
        </authorList>
    </citation>
    <scope>IDENTIFICATION</scope>
</reference>
<dbReference type="SMART" id="SM00255">
    <property type="entry name" value="TIR"/>
    <property type="match status" value="1"/>
</dbReference>
<dbReference type="InterPro" id="IPR027417">
    <property type="entry name" value="P-loop_NTPase"/>
</dbReference>
<dbReference type="SUPFAM" id="SSF52200">
    <property type="entry name" value="Toll/Interleukin receptor TIR domain"/>
    <property type="match status" value="1"/>
</dbReference>
<feature type="domain" description="TIR" evidence="2">
    <location>
        <begin position="53"/>
        <end position="183"/>
    </location>
</feature>
<protein>
    <recommendedName>
        <fullName evidence="2">TIR domain-containing protein</fullName>
    </recommendedName>
</protein>
<dbReference type="PANTHER" id="PTHR32009">
    <property type="entry name" value="TMV RESISTANCE PROTEIN N-LIKE"/>
    <property type="match status" value="1"/>
</dbReference>
<dbReference type="EnsemblPlants" id="QL09p004591:mrna">
    <property type="protein sequence ID" value="QL09p004591:mrna"/>
    <property type="gene ID" value="QL09p004591"/>
</dbReference>